<organism evidence="5 6">
    <name type="scientific">Phytohabitans houttuyneae</name>
    <dbReference type="NCBI Taxonomy" id="1076126"/>
    <lineage>
        <taxon>Bacteria</taxon>
        <taxon>Bacillati</taxon>
        <taxon>Actinomycetota</taxon>
        <taxon>Actinomycetes</taxon>
        <taxon>Micromonosporales</taxon>
        <taxon>Micromonosporaceae</taxon>
    </lineage>
</organism>
<evidence type="ECO:0000259" key="4">
    <source>
        <dbReference type="PROSITE" id="PS51371"/>
    </source>
</evidence>
<evidence type="ECO:0000256" key="1">
    <source>
        <dbReference type="ARBA" id="ARBA00023122"/>
    </source>
</evidence>
<dbReference type="Gene3D" id="3.10.580.10">
    <property type="entry name" value="CBS-domain"/>
    <property type="match status" value="1"/>
</dbReference>
<dbReference type="PANTHER" id="PTHR43080:SF29">
    <property type="entry name" value="OS02G0818000 PROTEIN"/>
    <property type="match status" value="1"/>
</dbReference>
<dbReference type="Pfam" id="PF04972">
    <property type="entry name" value="BON"/>
    <property type="match status" value="1"/>
</dbReference>
<dbReference type="InterPro" id="IPR000644">
    <property type="entry name" value="CBS_dom"/>
</dbReference>
<dbReference type="PANTHER" id="PTHR43080">
    <property type="entry name" value="CBS DOMAIN-CONTAINING PROTEIN CBSX3, MITOCHONDRIAL"/>
    <property type="match status" value="1"/>
</dbReference>
<keyword evidence="6" id="KW-1185">Reference proteome</keyword>
<dbReference type="CDD" id="cd04586">
    <property type="entry name" value="CBS_pair_BON_assoc"/>
    <property type="match status" value="1"/>
</dbReference>
<dbReference type="InterPro" id="IPR017080">
    <property type="entry name" value="UCP036990_CBS_BON"/>
</dbReference>
<keyword evidence="1 2" id="KW-0129">CBS domain</keyword>
<evidence type="ECO:0008006" key="7">
    <source>
        <dbReference type="Google" id="ProtNLM"/>
    </source>
</evidence>
<evidence type="ECO:0000256" key="2">
    <source>
        <dbReference type="PROSITE-ProRule" id="PRU00703"/>
    </source>
</evidence>
<dbReference type="InterPro" id="IPR007055">
    <property type="entry name" value="BON_dom"/>
</dbReference>
<sequence>MRKWTVADVMTTDVVAVPEDATYRTIVELVAERRISAVPVVDPARKVVGVVSEADLLYKVEFAGAVTHRRIFPTRRRSPREKGEGMIARELMTTPVVTAGTTTSLHAAARLMTEKGVKRLPVVTEDGTLTGIVSRADLLKVHLRTDEELKNDIRHEVLERTLWLEPLVVDVQVDNGVVTMRGHLDRRTLAELAAQLVAAVPGVVAVDDHLTYALDDTDLASSQWHRSHPFSSTGC</sequence>
<reference evidence="5 6" key="2">
    <citation type="submission" date="2020-03" db="EMBL/GenBank/DDBJ databases">
        <authorList>
            <person name="Ichikawa N."/>
            <person name="Kimura A."/>
            <person name="Kitahashi Y."/>
            <person name="Uohara A."/>
        </authorList>
    </citation>
    <scope>NUCLEOTIDE SEQUENCE [LARGE SCALE GENOMIC DNA]</scope>
    <source>
        <strain evidence="5 6">NBRC 108639</strain>
    </source>
</reference>
<evidence type="ECO:0000259" key="3">
    <source>
        <dbReference type="PROSITE" id="PS50914"/>
    </source>
</evidence>
<reference evidence="5 6" key="1">
    <citation type="submission" date="2020-03" db="EMBL/GenBank/DDBJ databases">
        <title>Whole genome shotgun sequence of Phytohabitans houttuyneae NBRC 108639.</title>
        <authorList>
            <person name="Komaki H."/>
            <person name="Tamura T."/>
        </authorList>
    </citation>
    <scope>NUCLEOTIDE SEQUENCE [LARGE SCALE GENOMIC DNA]</scope>
    <source>
        <strain evidence="5 6">NBRC 108639</strain>
    </source>
</reference>
<gene>
    <name evidence="5" type="ORF">Phou_058490</name>
</gene>
<dbReference type="Proteomes" id="UP000482800">
    <property type="component" value="Unassembled WGS sequence"/>
</dbReference>
<feature type="domain" description="CBS" evidence="4">
    <location>
        <begin position="10"/>
        <end position="66"/>
    </location>
</feature>
<dbReference type="SUPFAM" id="SSF54631">
    <property type="entry name" value="CBS-domain pair"/>
    <property type="match status" value="1"/>
</dbReference>
<protein>
    <recommendedName>
        <fullName evidence="7">CBS domain-containing protein</fullName>
    </recommendedName>
</protein>
<dbReference type="SMART" id="SM00116">
    <property type="entry name" value="CBS"/>
    <property type="match status" value="2"/>
</dbReference>
<dbReference type="EMBL" id="BLPF01000002">
    <property type="protein sequence ID" value="GFJ81669.1"/>
    <property type="molecule type" value="Genomic_DNA"/>
</dbReference>
<feature type="domain" description="BON" evidence="3">
    <location>
        <begin position="145"/>
        <end position="214"/>
    </location>
</feature>
<comment type="caution">
    <text evidence="5">The sequence shown here is derived from an EMBL/GenBank/DDBJ whole genome shotgun (WGS) entry which is preliminary data.</text>
</comment>
<dbReference type="InterPro" id="IPR046342">
    <property type="entry name" value="CBS_dom_sf"/>
</dbReference>
<dbReference type="Pfam" id="PF00571">
    <property type="entry name" value="CBS"/>
    <property type="match status" value="2"/>
</dbReference>
<dbReference type="Gene3D" id="3.30.1340.30">
    <property type="match status" value="1"/>
</dbReference>
<feature type="domain" description="CBS" evidence="4">
    <location>
        <begin position="92"/>
        <end position="148"/>
    </location>
</feature>
<evidence type="ECO:0000313" key="6">
    <source>
        <dbReference type="Proteomes" id="UP000482800"/>
    </source>
</evidence>
<accession>A0A6V8KHU5</accession>
<dbReference type="PROSITE" id="PS51371">
    <property type="entry name" value="CBS"/>
    <property type="match status" value="2"/>
</dbReference>
<dbReference type="PROSITE" id="PS50914">
    <property type="entry name" value="BON"/>
    <property type="match status" value="1"/>
</dbReference>
<proteinExistence type="predicted"/>
<dbReference type="PIRSF" id="PIRSF036990">
    <property type="entry name" value="UCP036990_CBS_BON"/>
    <property type="match status" value="1"/>
</dbReference>
<name>A0A6V8KHU5_9ACTN</name>
<evidence type="ECO:0000313" key="5">
    <source>
        <dbReference type="EMBL" id="GFJ81669.1"/>
    </source>
</evidence>
<dbReference type="InterPro" id="IPR051257">
    <property type="entry name" value="Diverse_CBS-Domain"/>
</dbReference>
<dbReference type="AlphaFoldDB" id="A0A6V8KHU5"/>